<dbReference type="EMBL" id="CP056775">
    <property type="protein sequence ID" value="QRQ99661.1"/>
    <property type="molecule type" value="Genomic_DNA"/>
</dbReference>
<evidence type="ECO:0000313" key="2">
    <source>
        <dbReference type="Proteomes" id="UP000612680"/>
    </source>
</evidence>
<keyword evidence="2" id="KW-1185">Reference proteome</keyword>
<dbReference type="Proteomes" id="UP000612680">
    <property type="component" value="Chromosome"/>
</dbReference>
<organism evidence="1 2">
    <name type="scientific">Dyadobacter sandarakinus</name>
    <dbReference type="NCBI Taxonomy" id="2747268"/>
    <lineage>
        <taxon>Bacteria</taxon>
        <taxon>Pseudomonadati</taxon>
        <taxon>Bacteroidota</taxon>
        <taxon>Cytophagia</taxon>
        <taxon>Cytophagales</taxon>
        <taxon>Spirosomataceae</taxon>
        <taxon>Dyadobacter</taxon>
    </lineage>
</organism>
<sequence>MITIFDHHGIIYRSGIKKPALSYRERMELARSRNLSGTWRLTGISEMDEAMIVDPRGKKLLRQQVTDNHELLISFFEDSTFTQIRTNGEYDQGRWAVDTSTSSLFLTSGRSTLEIAMDFDVTREGSRMLVLDFSPGNSVSLVEYARRTGGFREDPFHPSNNTWRIRPQRPENRSQLVYRLTNYIRHNAYLLNNAALRKDQTVSWEFSEGIIKLFNVGVGVVKEDKMPQSWINCFYSRENALEARAIFEDYLLKAKHPGHNTGNWVRDDCSILTDIHNGLRKW</sequence>
<dbReference type="RefSeq" id="WP_204660423.1">
    <property type="nucleotide sequence ID" value="NZ_CP056775.1"/>
</dbReference>
<evidence type="ECO:0000313" key="1">
    <source>
        <dbReference type="EMBL" id="QRQ99661.1"/>
    </source>
</evidence>
<name>A0ABX7I298_9BACT</name>
<protein>
    <submittedName>
        <fullName evidence="1">Uncharacterized protein</fullName>
    </submittedName>
</protein>
<gene>
    <name evidence="1" type="ORF">HWI92_01390</name>
</gene>
<reference evidence="1 2" key="1">
    <citation type="submission" date="2020-06" db="EMBL/GenBank/DDBJ databases">
        <title>Dyadobacter sandarakinus sp. nov., isolated from the soil of the Arctic Yellow River Station.</title>
        <authorList>
            <person name="Zhang Y."/>
            <person name="Peng F."/>
        </authorList>
    </citation>
    <scope>NUCLEOTIDE SEQUENCE [LARGE SCALE GENOMIC DNA]</scope>
    <source>
        <strain evidence="1 2">Q3-56</strain>
    </source>
</reference>
<accession>A0ABX7I298</accession>
<proteinExistence type="predicted"/>